<keyword evidence="3" id="KW-1185">Reference proteome</keyword>
<name>A0A0K6HAE5_9GAMM</name>
<feature type="transmembrane region" description="Helical" evidence="1">
    <location>
        <begin position="6"/>
        <end position="27"/>
    </location>
</feature>
<protein>
    <submittedName>
        <fullName evidence="2">Uncharacterized protein</fullName>
    </submittedName>
</protein>
<dbReference type="AlphaFoldDB" id="A0A0K6HAE5"/>
<dbReference type="EMBL" id="CYHB01000006">
    <property type="protein sequence ID" value="CUA87807.1"/>
    <property type="molecule type" value="Genomic_DNA"/>
</dbReference>
<keyword evidence="1" id="KW-0812">Transmembrane</keyword>
<reference evidence="3" key="1">
    <citation type="submission" date="2015-08" db="EMBL/GenBank/DDBJ databases">
        <authorList>
            <person name="Varghese N."/>
        </authorList>
    </citation>
    <scope>NUCLEOTIDE SEQUENCE [LARGE SCALE GENOMIC DNA]</scope>
    <source>
        <strain evidence="3">DSM 27808</strain>
    </source>
</reference>
<accession>A0A0K6HAE5</accession>
<proteinExistence type="predicted"/>
<evidence type="ECO:0000313" key="3">
    <source>
        <dbReference type="Proteomes" id="UP000182598"/>
    </source>
</evidence>
<keyword evidence="1" id="KW-1133">Transmembrane helix</keyword>
<keyword evidence="1" id="KW-0472">Membrane</keyword>
<organism evidence="2 3">
    <name type="scientific">Pseudidiomarina woesei</name>
    <dbReference type="NCBI Taxonomy" id="1381080"/>
    <lineage>
        <taxon>Bacteria</taxon>
        <taxon>Pseudomonadati</taxon>
        <taxon>Pseudomonadota</taxon>
        <taxon>Gammaproteobacteria</taxon>
        <taxon>Alteromonadales</taxon>
        <taxon>Idiomarinaceae</taxon>
        <taxon>Pseudidiomarina</taxon>
    </lineage>
</organism>
<gene>
    <name evidence="2" type="ORF">Ga0061064_1955</name>
</gene>
<evidence type="ECO:0000313" key="2">
    <source>
        <dbReference type="EMBL" id="CUA87807.1"/>
    </source>
</evidence>
<dbReference type="Proteomes" id="UP000182598">
    <property type="component" value="Unassembled WGS sequence"/>
</dbReference>
<sequence length="59" mass="6445">MSGGGSSYSMLVLFSVVYLMLVVLSYVKNRMPTTLRSDHGPERGDYTAIETSTEVLVDA</sequence>
<evidence type="ECO:0000256" key="1">
    <source>
        <dbReference type="SAM" id="Phobius"/>
    </source>
</evidence>